<evidence type="ECO:0008006" key="4">
    <source>
        <dbReference type="Google" id="ProtNLM"/>
    </source>
</evidence>
<dbReference type="PANTHER" id="PTHR24114:SF2">
    <property type="entry name" value="F-BOX DOMAIN-CONTAINING PROTEIN-RELATED"/>
    <property type="match status" value="1"/>
</dbReference>
<dbReference type="InterPro" id="IPR001611">
    <property type="entry name" value="Leu-rich_rpt"/>
</dbReference>
<dbReference type="PANTHER" id="PTHR24114">
    <property type="entry name" value="LEUCINE RICH REPEAT FAMILY PROTEIN"/>
    <property type="match status" value="1"/>
</dbReference>
<evidence type="ECO:0000313" key="2">
    <source>
        <dbReference type="EMBL" id="KPI88984.1"/>
    </source>
</evidence>
<dbReference type="OMA" id="YCSRRSG"/>
<dbReference type="VEuPathDB" id="TriTrypDB:Lsey_0035_0430"/>
<feature type="compositionally biased region" description="Acidic residues" evidence="1">
    <location>
        <begin position="623"/>
        <end position="635"/>
    </location>
</feature>
<keyword evidence="3" id="KW-1185">Reference proteome</keyword>
<gene>
    <name evidence="2" type="ORF">ABL78_1950</name>
</gene>
<evidence type="ECO:0000256" key="1">
    <source>
        <dbReference type="SAM" id="MobiDB-lite"/>
    </source>
</evidence>
<reference evidence="2 3" key="1">
    <citation type="journal article" date="2015" name="PLoS Pathog.">
        <title>Leptomonas seymouri: Adaptations to the Dixenous Life Cycle Analyzed by Genome Sequencing, Transcriptome Profiling and Co-infection with Leishmania donovani.</title>
        <authorList>
            <person name="Kraeva N."/>
            <person name="Butenko A."/>
            <person name="Hlavacova J."/>
            <person name="Kostygov A."/>
            <person name="Myskova J."/>
            <person name="Grybchuk D."/>
            <person name="Lestinova T."/>
            <person name="Votypka J."/>
            <person name="Volf P."/>
            <person name="Opperdoes F."/>
            <person name="Flegontov P."/>
            <person name="Lukes J."/>
            <person name="Yurchenko V."/>
        </authorList>
    </citation>
    <scope>NUCLEOTIDE SEQUENCE [LARGE SCALE GENOMIC DNA]</scope>
    <source>
        <strain evidence="2 3">ATCC 30220</strain>
    </source>
</reference>
<dbReference type="InterPro" id="IPR052394">
    <property type="entry name" value="LRR-containing"/>
</dbReference>
<dbReference type="OrthoDB" id="333024at2759"/>
<accession>A0A0N1IM54</accession>
<dbReference type="Gene3D" id="3.80.10.10">
    <property type="entry name" value="Ribonuclease Inhibitor"/>
    <property type="match status" value="3"/>
</dbReference>
<feature type="region of interest" description="Disordered" evidence="1">
    <location>
        <begin position="582"/>
        <end position="635"/>
    </location>
</feature>
<feature type="compositionally biased region" description="Acidic residues" evidence="1">
    <location>
        <begin position="322"/>
        <end position="342"/>
    </location>
</feature>
<dbReference type="Proteomes" id="UP000038009">
    <property type="component" value="Unassembled WGS sequence"/>
</dbReference>
<feature type="compositionally biased region" description="Acidic residues" evidence="1">
    <location>
        <begin position="582"/>
        <end position="602"/>
    </location>
</feature>
<comment type="caution">
    <text evidence="2">The sequence shown here is derived from an EMBL/GenBank/DDBJ whole genome shotgun (WGS) entry which is preliminary data.</text>
</comment>
<name>A0A0N1IM54_LEPSE</name>
<dbReference type="Pfam" id="PF13516">
    <property type="entry name" value="LRR_6"/>
    <property type="match status" value="3"/>
</dbReference>
<organism evidence="2 3">
    <name type="scientific">Leptomonas seymouri</name>
    <dbReference type="NCBI Taxonomy" id="5684"/>
    <lineage>
        <taxon>Eukaryota</taxon>
        <taxon>Discoba</taxon>
        <taxon>Euglenozoa</taxon>
        <taxon>Kinetoplastea</taxon>
        <taxon>Metakinetoplastina</taxon>
        <taxon>Trypanosomatida</taxon>
        <taxon>Trypanosomatidae</taxon>
        <taxon>Leishmaniinae</taxon>
        <taxon>Leptomonas</taxon>
    </lineage>
</organism>
<evidence type="ECO:0000313" key="3">
    <source>
        <dbReference type="Proteomes" id="UP000038009"/>
    </source>
</evidence>
<feature type="region of interest" description="Disordered" evidence="1">
    <location>
        <begin position="314"/>
        <end position="424"/>
    </location>
</feature>
<sequence length="1057" mass="114341">MADMGVSAESNTELLTGKASAKQDAAIAAISGASAKGVSGSLAVSFQRRFQKFDAAVVASNANRLYWPSSSKLSALQFGASMVPLDATVCLNIGETQNFPIRTSQIAVRTDGISDFLSLLVRRGTRKPGEMETDEFGGLIGLPPTSHVASMDEVFSSLVCSKPFLKKVRQLTIFDASASDEPSELADFVRSASNLEALSLVNCSLNNDMTSFVEALKDREVQHLNLDRCCIGCSSTDAEREAILTLLSAYLKMNKFITSLDVSYTNLDAGAVSSLMSALVESDTQMLPQDMTETPDVFDPSDLSERLSVALFLGEAGSDSAENSESEGGEDEDDAGDGDDESMTSSQVTSNDASGNDDDADNNSEGVEEEGDEEEGDEEEGDEEEGEDEDEDGRSSGVDKVAATKGQRRRERLRAEREQQKQHRRQVKKLVQLEAYERRALIEEYLSSAREIVSSSSTVMTECYSEEKQKAKELYCSRRSGWSRLQTLVLRGNRLGDSGAKRIALVLREEVPLTEDDARERQEAVDAKRGALGADFGAGRAVICVEEAVAWRVLQQTARNEYAEISALYDEAVPVVAAPVEDAPDEDADLEEEDADVEEEDEYAKAAPPVVLTNVENRRGSGGEDDEAAPNDNEEELLAEEKRVWEEWVAEGLPQITVVPMKKGMRSITLLDLGSCHIGRKGLEALAGVLRTNTVLESLCLRHNPIGSDVTTKSATTQPDATCTLSDSFGSFVEMLSVNKSLHTLDLGYCQLGPDHIRALATVLRENPALITLGLEGNQLGVDASYCQKQHSYSYLYDLWMAAAQPGGALRHLHMSHNSLALCLWSEEAAALAAACGQLTSLSLSHIGLQESHLRLWSQALQQGSGAYHPTVRVLQLARNEFTGEAGGIALDSLLQHFTLLEELSLDGHPLLGSAGVAAALQHLPTTMRGLSCAGTGLSEPFVGAAQSPVIPLAVTEQLTSLMLCDVEAPAACALATWTTHLAEVAKNIQFLSLWARGMAGKENEVLSHFVHLALVCPSLLYVDCGFQPQFRASAPGSEHFAALERLLFPRRMRLPR</sequence>
<dbReference type="InterPro" id="IPR032675">
    <property type="entry name" value="LRR_dom_sf"/>
</dbReference>
<protein>
    <recommendedName>
        <fullName evidence="4">Leucine-rich repeat protein</fullName>
    </recommendedName>
</protein>
<dbReference type="EMBL" id="LJSK01000035">
    <property type="protein sequence ID" value="KPI88984.1"/>
    <property type="molecule type" value="Genomic_DNA"/>
</dbReference>
<proteinExistence type="predicted"/>
<dbReference type="SUPFAM" id="SSF52047">
    <property type="entry name" value="RNI-like"/>
    <property type="match status" value="2"/>
</dbReference>
<dbReference type="SMART" id="SM00368">
    <property type="entry name" value="LRR_RI"/>
    <property type="match status" value="6"/>
</dbReference>
<dbReference type="AlphaFoldDB" id="A0A0N1IM54"/>
<feature type="compositionally biased region" description="Acidic residues" evidence="1">
    <location>
        <begin position="355"/>
        <end position="392"/>
    </location>
</feature>